<evidence type="ECO:0000256" key="4">
    <source>
        <dbReference type="ARBA" id="ARBA00012483"/>
    </source>
</evidence>
<dbReference type="Pfam" id="PF21361">
    <property type="entry name" value="Sina_ZnF"/>
    <property type="match status" value="1"/>
</dbReference>
<dbReference type="EMBL" id="KB870810">
    <property type="protein sequence ID" value="EOA21278.1"/>
    <property type="molecule type" value="Genomic_DNA"/>
</dbReference>
<evidence type="ECO:0000259" key="13">
    <source>
        <dbReference type="PROSITE" id="PS51081"/>
    </source>
</evidence>
<dbReference type="UniPathway" id="UPA00143"/>
<evidence type="ECO:0000256" key="3">
    <source>
        <dbReference type="ARBA" id="ARBA00009119"/>
    </source>
</evidence>
<dbReference type="InterPro" id="IPR013010">
    <property type="entry name" value="Znf_SIAH"/>
</dbReference>
<feature type="compositionally biased region" description="Low complexity" evidence="12">
    <location>
        <begin position="1"/>
        <end position="21"/>
    </location>
</feature>
<dbReference type="GO" id="GO:0061630">
    <property type="term" value="F:ubiquitin protein ligase activity"/>
    <property type="evidence" value="ECO:0007669"/>
    <property type="project" value="UniProtKB-EC"/>
</dbReference>
<comment type="catalytic activity">
    <reaction evidence="1">
        <text>S-ubiquitinyl-[E2 ubiquitin-conjugating enzyme]-L-cysteine + [acceptor protein]-L-lysine = [E2 ubiquitin-conjugating enzyme]-L-cysteine + N(6)-ubiquitinyl-[acceptor protein]-L-lysine.</text>
        <dbReference type="EC" id="2.3.2.27"/>
    </reaction>
</comment>
<dbReference type="eggNOG" id="KOG3002">
    <property type="taxonomic scope" value="Eukaryota"/>
</dbReference>
<gene>
    <name evidence="14" type="ORF">CARUB_v10001631mg</name>
</gene>
<dbReference type="AlphaFoldDB" id="R0HC58"/>
<evidence type="ECO:0000256" key="7">
    <source>
        <dbReference type="ARBA" id="ARBA00022771"/>
    </source>
</evidence>
<evidence type="ECO:0000256" key="2">
    <source>
        <dbReference type="ARBA" id="ARBA00004906"/>
    </source>
</evidence>
<evidence type="ECO:0000256" key="6">
    <source>
        <dbReference type="ARBA" id="ARBA00022723"/>
    </source>
</evidence>
<feature type="domain" description="SIAH-type" evidence="13">
    <location>
        <begin position="104"/>
        <end position="162"/>
    </location>
</feature>
<evidence type="ECO:0000256" key="1">
    <source>
        <dbReference type="ARBA" id="ARBA00000900"/>
    </source>
</evidence>
<evidence type="ECO:0000256" key="9">
    <source>
        <dbReference type="ARBA" id="ARBA00022833"/>
    </source>
</evidence>
<dbReference type="PANTHER" id="PTHR46632">
    <property type="entry name" value="E3 UBIQUITIN-PROTEIN LIGASE SINA-LIKE 4"/>
    <property type="match status" value="1"/>
</dbReference>
<dbReference type="InterPro" id="IPR049548">
    <property type="entry name" value="Sina-like_RING"/>
</dbReference>
<dbReference type="PANTHER" id="PTHR46632:SF3">
    <property type="entry name" value="E3 UBIQUITIN-PROTEIN LIGASE SINA-LIKE 7-RELATED"/>
    <property type="match status" value="1"/>
</dbReference>
<evidence type="ECO:0000313" key="14">
    <source>
        <dbReference type="EMBL" id="EOA21278.1"/>
    </source>
</evidence>
<dbReference type="InterPro" id="IPR044286">
    <property type="entry name" value="SINL_plant"/>
</dbReference>
<evidence type="ECO:0000256" key="12">
    <source>
        <dbReference type="SAM" id="MobiDB-lite"/>
    </source>
</evidence>
<evidence type="ECO:0000256" key="10">
    <source>
        <dbReference type="ARBA" id="ARBA00024004"/>
    </source>
</evidence>
<keyword evidence="6" id="KW-0479">Metal-binding</keyword>
<comment type="function">
    <text evidence="10">E3 ubiquitin-protein ligase that mediates ubiquitination and subsequent proteasomal degradation of target proteins. E3 ubiquitin ligases accept ubiquitin from an E2 ubiquitin-conjugating enzyme in the form of a thioester and then directly transfers the ubiquitin to targeted substrates. It probably triggers the ubiquitin-mediated degradation of different substrates.</text>
</comment>
<dbReference type="InterPro" id="IPR013083">
    <property type="entry name" value="Znf_RING/FYVE/PHD"/>
</dbReference>
<proteinExistence type="inferred from homology"/>
<feature type="region of interest" description="Disordered" evidence="12">
    <location>
        <begin position="1"/>
        <end position="37"/>
    </location>
</feature>
<dbReference type="Pfam" id="PF21362">
    <property type="entry name" value="Sina_RING"/>
    <property type="match status" value="1"/>
</dbReference>
<dbReference type="SUPFAM" id="SSF49599">
    <property type="entry name" value="TRAF domain-like"/>
    <property type="match status" value="1"/>
</dbReference>
<comment type="similarity">
    <text evidence="3">Belongs to the SINA (Seven in absentia) family.</text>
</comment>
<dbReference type="KEGG" id="crb:17881239"/>
<dbReference type="EC" id="2.3.2.27" evidence="4"/>
<keyword evidence="7 11" id="KW-0863">Zinc-finger</keyword>
<comment type="pathway">
    <text evidence="2">Protein modification; protein ubiquitination.</text>
</comment>
<reference evidence="15" key="1">
    <citation type="journal article" date="2013" name="Nat. Genet.">
        <title>The Capsella rubella genome and the genomic consequences of rapid mating system evolution.</title>
        <authorList>
            <person name="Slotte T."/>
            <person name="Hazzouri K.M."/>
            <person name="Agren J.A."/>
            <person name="Koenig D."/>
            <person name="Maumus F."/>
            <person name="Guo Y.L."/>
            <person name="Steige K."/>
            <person name="Platts A.E."/>
            <person name="Escobar J.S."/>
            <person name="Newman L.K."/>
            <person name="Wang W."/>
            <person name="Mandakova T."/>
            <person name="Vello E."/>
            <person name="Smith L.M."/>
            <person name="Henz S.R."/>
            <person name="Steffen J."/>
            <person name="Takuno S."/>
            <person name="Brandvain Y."/>
            <person name="Coop G."/>
            <person name="Andolfatto P."/>
            <person name="Hu T.T."/>
            <person name="Blanchette M."/>
            <person name="Clark R.M."/>
            <person name="Quesneville H."/>
            <person name="Nordborg M."/>
            <person name="Gaut B.S."/>
            <person name="Lysak M.A."/>
            <person name="Jenkins J."/>
            <person name="Grimwood J."/>
            <person name="Chapman J."/>
            <person name="Prochnik S."/>
            <person name="Shu S."/>
            <person name="Rokhsar D."/>
            <person name="Schmutz J."/>
            <person name="Weigel D."/>
            <person name="Wright S.I."/>
        </authorList>
    </citation>
    <scope>NUCLEOTIDE SEQUENCE [LARGE SCALE GENOMIC DNA]</scope>
    <source>
        <strain evidence="15">cv. Monte Gargano</strain>
    </source>
</reference>
<evidence type="ECO:0000313" key="15">
    <source>
        <dbReference type="Proteomes" id="UP000029121"/>
    </source>
</evidence>
<dbReference type="GO" id="GO:0008270">
    <property type="term" value="F:zinc ion binding"/>
    <property type="evidence" value="ECO:0007669"/>
    <property type="project" value="UniProtKB-KW"/>
</dbReference>
<dbReference type="Gene3D" id="3.30.40.10">
    <property type="entry name" value="Zinc/RING finger domain, C3HC4 (zinc finger)"/>
    <property type="match status" value="1"/>
</dbReference>
<dbReference type="Proteomes" id="UP000029121">
    <property type="component" value="Unassembled WGS sequence"/>
</dbReference>
<keyword evidence="15" id="KW-1185">Reference proteome</keyword>
<keyword evidence="9" id="KW-0862">Zinc</keyword>
<evidence type="ECO:0000256" key="5">
    <source>
        <dbReference type="ARBA" id="ARBA00022679"/>
    </source>
</evidence>
<sequence>MAGGSNSQSSGERSDSSSTSVSRKRQASSVSPTGISKKRSTMQMDLDILGCPICLGKLTIPIFQCENGHLACSSCCPKLMNKCPSCALPIGHIRCRAMESVLSSISIPCPNTKFGCTEYVFYGLESTHEKECLFSPCPCPALGCDYTGSYRDVGYHYYTYVDTCLTPLHPYELFTYDKSSSVRMNISDKVKILVDKINNTLFAVQCFREPYGVCVTVSCIAPSSPEMQTCSYHLSYTVDGHTMTYKSPGMKNVVEVSFQTPLENFLFIPHSSLLGDLLEMKLYIGFH</sequence>
<evidence type="ECO:0000256" key="8">
    <source>
        <dbReference type="ARBA" id="ARBA00022786"/>
    </source>
</evidence>
<keyword evidence="8" id="KW-0833">Ubl conjugation pathway</keyword>
<dbReference type="PROSITE" id="PS51081">
    <property type="entry name" value="ZF_SIAH"/>
    <property type="match status" value="1"/>
</dbReference>
<protein>
    <recommendedName>
        <fullName evidence="4">RING-type E3 ubiquitin transferase</fullName>
        <ecNumber evidence="4">2.3.2.27</ecNumber>
    </recommendedName>
</protein>
<organism evidence="14 15">
    <name type="scientific">Capsella rubella</name>
    <dbReference type="NCBI Taxonomy" id="81985"/>
    <lineage>
        <taxon>Eukaryota</taxon>
        <taxon>Viridiplantae</taxon>
        <taxon>Streptophyta</taxon>
        <taxon>Embryophyta</taxon>
        <taxon>Tracheophyta</taxon>
        <taxon>Spermatophyta</taxon>
        <taxon>Magnoliopsida</taxon>
        <taxon>eudicotyledons</taxon>
        <taxon>Gunneridae</taxon>
        <taxon>Pentapetalae</taxon>
        <taxon>rosids</taxon>
        <taxon>malvids</taxon>
        <taxon>Brassicales</taxon>
        <taxon>Brassicaceae</taxon>
        <taxon>Camelineae</taxon>
        <taxon>Capsella</taxon>
    </lineage>
</organism>
<keyword evidence="5" id="KW-0808">Transferase</keyword>
<dbReference type="OrthoDB" id="1001981at2759"/>
<evidence type="ECO:0000256" key="11">
    <source>
        <dbReference type="PROSITE-ProRule" id="PRU00455"/>
    </source>
</evidence>
<name>R0HC58_9BRAS</name>
<accession>R0HC58</accession>
<dbReference type="GO" id="GO:0016567">
    <property type="term" value="P:protein ubiquitination"/>
    <property type="evidence" value="ECO:0007669"/>
    <property type="project" value="UniProtKB-UniPathway"/>
</dbReference>
<dbReference type="CDD" id="cd16571">
    <property type="entry name" value="RING-HC_SIAHs"/>
    <property type="match status" value="1"/>
</dbReference>